<sequence length="436" mass="46948">MAHPVKWFSEAMGGAPLLSTDTGNGTAGTLISVLKACLVTGFNINPIQSITLNGGLAVATFALAHGFLPASIVAIEGVNLSWNGEYRVLSVTTTTVTFAPVGTPSAVGAGGTMKVAPAGWELEFVDGTNTVAVFKRIAADATALRLRIDNTAFAGWNGTASFRYYYAKAQMVENVTDVNTYSLVKQFAWPASHAYATGEQQWDLVADDKLFYFLPRYSSTKMAAVLMFGDINSIRPNDNYHCVLTGILTPSQSGGYHWGIRLASTNGYPIYNDVLQFGTLVGSVGNTSNQAWINRRTLFAIARMHHQLPGSDNCLLLGIGYTFGCPYQAGVAYPNAPDNGVYFNDGKIPIVEQTAQAIRGFLPGVLAPLQNDLRLWRYNIAHDPAKPGSLLRILKGAGATDLSGAAGKFEDAEGFAYTEYRNTERLIGFDITGPWR</sequence>
<dbReference type="AlphaFoldDB" id="A0AAI9KP15"/>
<gene>
    <name evidence="1" type="ORF">KAM348_07370</name>
</gene>
<evidence type="ECO:0000313" key="1">
    <source>
        <dbReference type="EMBL" id="GJA53314.1"/>
    </source>
</evidence>
<dbReference type="RefSeq" id="WP_223919485.1">
    <property type="nucleotide sequence ID" value="NZ_BPNL01000005.1"/>
</dbReference>
<dbReference type="EMBL" id="BPNL01000005">
    <property type="protein sequence ID" value="GJA53314.1"/>
    <property type="molecule type" value="Genomic_DNA"/>
</dbReference>
<evidence type="ECO:0000313" key="2">
    <source>
        <dbReference type="Proteomes" id="UP000887009"/>
    </source>
</evidence>
<proteinExistence type="predicted"/>
<reference evidence="1" key="1">
    <citation type="submission" date="2021-07" db="EMBL/GenBank/DDBJ databases">
        <title>Draft genome sequence of carbapenem-resistant Aeromonas spp. in Japan.</title>
        <authorList>
            <person name="Maehana S."/>
            <person name="Suzuki M."/>
            <person name="Kitasato H."/>
        </authorList>
    </citation>
    <scope>NUCLEOTIDE SEQUENCE</scope>
    <source>
        <strain evidence="1">KAM348</strain>
    </source>
</reference>
<organism evidence="1 2">
    <name type="scientific">Aeromonas caviae</name>
    <name type="common">Aeromonas punctata</name>
    <dbReference type="NCBI Taxonomy" id="648"/>
    <lineage>
        <taxon>Bacteria</taxon>
        <taxon>Pseudomonadati</taxon>
        <taxon>Pseudomonadota</taxon>
        <taxon>Gammaproteobacteria</taxon>
        <taxon>Aeromonadales</taxon>
        <taxon>Aeromonadaceae</taxon>
        <taxon>Aeromonas</taxon>
    </lineage>
</organism>
<protein>
    <submittedName>
        <fullName evidence="1">Uncharacterized protein</fullName>
    </submittedName>
</protein>
<dbReference type="Proteomes" id="UP000887009">
    <property type="component" value="Unassembled WGS sequence"/>
</dbReference>
<accession>A0AAI9KP15</accession>
<name>A0AAI9KP15_AERCA</name>
<comment type="caution">
    <text evidence="1">The sequence shown here is derived from an EMBL/GenBank/DDBJ whole genome shotgun (WGS) entry which is preliminary data.</text>
</comment>